<keyword evidence="2" id="KW-0067">ATP-binding</keyword>
<dbReference type="VEuPathDB" id="TrichDB:TRFO_16393"/>
<dbReference type="PROSITE" id="PS50011">
    <property type="entry name" value="PROTEIN_KINASE_DOM"/>
    <property type="match status" value="1"/>
</dbReference>
<dbReference type="InterPro" id="IPR008271">
    <property type="entry name" value="Ser/Thr_kinase_AS"/>
</dbReference>
<protein>
    <submittedName>
        <fullName evidence="4">AGC family protein kinase</fullName>
    </submittedName>
</protein>
<dbReference type="InterPro" id="IPR000719">
    <property type="entry name" value="Prot_kinase_dom"/>
</dbReference>
<dbReference type="InterPro" id="IPR045269">
    <property type="entry name" value="Atg1-like"/>
</dbReference>
<evidence type="ECO:0000313" key="5">
    <source>
        <dbReference type="Proteomes" id="UP000179807"/>
    </source>
</evidence>
<dbReference type="OrthoDB" id="40902at2759"/>
<keyword evidence="4" id="KW-0418">Kinase</keyword>
<proteinExistence type="predicted"/>
<dbReference type="Gene3D" id="1.10.510.10">
    <property type="entry name" value="Transferase(Phosphotransferase) domain 1"/>
    <property type="match status" value="1"/>
</dbReference>
<evidence type="ECO:0000256" key="2">
    <source>
        <dbReference type="ARBA" id="ARBA00022840"/>
    </source>
</evidence>
<dbReference type="PANTHER" id="PTHR24348">
    <property type="entry name" value="SERINE/THREONINE-PROTEIN KINASE UNC-51-RELATED"/>
    <property type="match status" value="1"/>
</dbReference>
<dbReference type="EMBL" id="MLAK01000526">
    <property type="protein sequence ID" value="OHT13418.1"/>
    <property type="molecule type" value="Genomic_DNA"/>
</dbReference>
<dbReference type="GO" id="GO:0004674">
    <property type="term" value="F:protein serine/threonine kinase activity"/>
    <property type="evidence" value="ECO:0007669"/>
    <property type="project" value="InterPro"/>
</dbReference>
<dbReference type="SMART" id="SM00220">
    <property type="entry name" value="S_TKc"/>
    <property type="match status" value="1"/>
</dbReference>
<organism evidence="4 5">
    <name type="scientific">Tritrichomonas foetus</name>
    <dbReference type="NCBI Taxonomy" id="1144522"/>
    <lineage>
        <taxon>Eukaryota</taxon>
        <taxon>Metamonada</taxon>
        <taxon>Parabasalia</taxon>
        <taxon>Tritrichomonadida</taxon>
        <taxon>Tritrichomonadidae</taxon>
        <taxon>Tritrichomonas</taxon>
    </lineage>
</organism>
<keyword evidence="5" id="KW-1185">Reference proteome</keyword>
<comment type="caution">
    <text evidence="4">The sequence shown here is derived from an EMBL/GenBank/DDBJ whole genome shotgun (WGS) entry which is preliminary data.</text>
</comment>
<reference evidence="4" key="1">
    <citation type="submission" date="2016-10" db="EMBL/GenBank/DDBJ databases">
        <authorList>
            <person name="Benchimol M."/>
            <person name="Almeida L.G."/>
            <person name="Vasconcelos A.T."/>
            <person name="Perreira-Neves A."/>
            <person name="Rosa I.A."/>
            <person name="Tasca T."/>
            <person name="Bogo M.R."/>
            <person name="de Souza W."/>
        </authorList>
    </citation>
    <scope>NUCLEOTIDE SEQUENCE [LARGE SCALE GENOMIC DNA]</scope>
    <source>
        <strain evidence="4">K</strain>
    </source>
</reference>
<dbReference type="GO" id="GO:0010506">
    <property type="term" value="P:regulation of autophagy"/>
    <property type="evidence" value="ECO:0007669"/>
    <property type="project" value="InterPro"/>
</dbReference>
<accession>A0A1J4KQP9</accession>
<feature type="domain" description="Protein kinase" evidence="3">
    <location>
        <begin position="7"/>
        <end position="258"/>
    </location>
</feature>
<dbReference type="RefSeq" id="XP_068366554.1">
    <property type="nucleotide sequence ID" value="XM_068498946.1"/>
</dbReference>
<dbReference type="SUPFAM" id="SSF56112">
    <property type="entry name" value="Protein kinase-like (PK-like)"/>
    <property type="match status" value="1"/>
</dbReference>
<evidence type="ECO:0000256" key="1">
    <source>
        <dbReference type="ARBA" id="ARBA00022741"/>
    </source>
</evidence>
<dbReference type="PROSITE" id="PS00108">
    <property type="entry name" value="PROTEIN_KINASE_ST"/>
    <property type="match status" value="1"/>
</dbReference>
<keyword evidence="1" id="KW-0547">Nucleotide-binding</keyword>
<dbReference type="GeneID" id="94833650"/>
<gene>
    <name evidence="4" type="ORF">TRFO_16393</name>
</gene>
<dbReference type="FunFam" id="1.10.510.10:FF:000571">
    <property type="entry name" value="Maternal embryonic leucine zipper kinase"/>
    <property type="match status" value="1"/>
</dbReference>
<dbReference type="PANTHER" id="PTHR24348:SF68">
    <property type="entry name" value="SERINE_THREONINE-PROTEIN KINASE ATG1C"/>
    <property type="match status" value="1"/>
</dbReference>
<sequence>MVEFGDYVLERLVGTGSQGEVYVAHHRLVPDFPVAIKIFKIEEKNKELKEKFLREVEVMKDINHKNIAKFIDFVEQGEMFGIVMEYCSAGTSSIYFPVRSEIQIFKYFKQICEAIDYLHNEKHIVHRDIKGENILFDEFYNIKLIDFGFSKLNINDEKMSTRCGSPVYSSPEIIKGESYNEKTDIWSLGILLYYMATGTVPFLAENMMKLYYLICEGDLKFPDGVEMSESLKDLISAMIAKRECDRLSIKEIMHSPWYVNMDFEVECMDIKPRVPIAQVKTLQRANIKAILKENKANKVHKTFIDDDSARIPLSSSSKTEQCDSIDITADDFLKHGILSFEYEKMQMNNNKFFNTVKTIIYMAKQREKALGFMLNTRLMKSMSSQTHSVNRKSSNIRTSSTFKRIILPRTRDMMNKRASTRNRPFVRVAQTIIE</sequence>
<dbReference type="Proteomes" id="UP000179807">
    <property type="component" value="Unassembled WGS sequence"/>
</dbReference>
<evidence type="ECO:0000259" key="3">
    <source>
        <dbReference type="PROSITE" id="PS50011"/>
    </source>
</evidence>
<evidence type="ECO:0000313" key="4">
    <source>
        <dbReference type="EMBL" id="OHT13418.1"/>
    </source>
</evidence>
<keyword evidence="4" id="KW-0808">Transferase</keyword>
<dbReference type="GO" id="GO:0005737">
    <property type="term" value="C:cytoplasm"/>
    <property type="evidence" value="ECO:0007669"/>
    <property type="project" value="TreeGrafter"/>
</dbReference>
<name>A0A1J4KQP9_9EUKA</name>
<dbReference type="InterPro" id="IPR011009">
    <property type="entry name" value="Kinase-like_dom_sf"/>
</dbReference>
<dbReference type="AlphaFoldDB" id="A0A1J4KQP9"/>
<dbReference type="Pfam" id="PF00069">
    <property type="entry name" value="Pkinase"/>
    <property type="match status" value="1"/>
</dbReference>
<dbReference type="GO" id="GO:0005524">
    <property type="term" value="F:ATP binding"/>
    <property type="evidence" value="ECO:0007669"/>
    <property type="project" value="UniProtKB-KW"/>
</dbReference>